<proteinExistence type="predicted"/>
<accession>A0A9J6F6K5</accession>
<gene>
    <name evidence="2" type="ORF">HPB48_021649</name>
</gene>
<dbReference type="PANTHER" id="PTHR47510:SF3">
    <property type="entry name" value="ENDO_EXONUCLEASE_PHOSPHATASE DOMAIN-CONTAINING PROTEIN"/>
    <property type="match status" value="1"/>
</dbReference>
<reference evidence="2 3" key="1">
    <citation type="journal article" date="2020" name="Cell">
        <title>Large-Scale Comparative Analyses of Tick Genomes Elucidate Their Genetic Diversity and Vector Capacities.</title>
        <authorList>
            <consortium name="Tick Genome and Microbiome Consortium (TIGMIC)"/>
            <person name="Jia N."/>
            <person name="Wang J."/>
            <person name="Shi W."/>
            <person name="Du L."/>
            <person name="Sun Y."/>
            <person name="Zhan W."/>
            <person name="Jiang J.F."/>
            <person name="Wang Q."/>
            <person name="Zhang B."/>
            <person name="Ji P."/>
            <person name="Bell-Sakyi L."/>
            <person name="Cui X.M."/>
            <person name="Yuan T.T."/>
            <person name="Jiang B.G."/>
            <person name="Yang W.F."/>
            <person name="Lam T.T."/>
            <person name="Chang Q.C."/>
            <person name="Ding S.J."/>
            <person name="Wang X.J."/>
            <person name="Zhu J.G."/>
            <person name="Ruan X.D."/>
            <person name="Zhao L."/>
            <person name="Wei J.T."/>
            <person name="Ye R.Z."/>
            <person name="Que T.C."/>
            <person name="Du C.H."/>
            <person name="Zhou Y.H."/>
            <person name="Cheng J.X."/>
            <person name="Dai P.F."/>
            <person name="Guo W.B."/>
            <person name="Han X.H."/>
            <person name="Huang E.J."/>
            <person name="Li L.F."/>
            <person name="Wei W."/>
            <person name="Gao Y.C."/>
            <person name="Liu J.Z."/>
            <person name="Shao H.Z."/>
            <person name="Wang X."/>
            <person name="Wang C.C."/>
            <person name="Yang T.C."/>
            <person name="Huo Q.B."/>
            <person name="Li W."/>
            <person name="Chen H.Y."/>
            <person name="Chen S.E."/>
            <person name="Zhou L.G."/>
            <person name="Ni X.B."/>
            <person name="Tian J.H."/>
            <person name="Sheng Y."/>
            <person name="Liu T."/>
            <person name="Pan Y.S."/>
            <person name="Xia L.Y."/>
            <person name="Li J."/>
            <person name="Zhao F."/>
            <person name="Cao W.C."/>
        </authorList>
    </citation>
    <scope>NUCLEOTIDE SEQUENCE [LARGE SCALE GENOMIC DNA]</scope>
    <source>
        <strain evidence="2">HaeL-2018</strain>
    </source>
</reference>
<protein>
    <submittedName>
        <fullName evidence="2">Uncharacterized protein</fullName>
    </submittedName>
</protein>
<dbReference type="OrthoDB" id="426210at2759"/>
<keyword evidence="3" id="KW-1185">Reference proteome</keyword>
<evidence type="ECO:0000256" key="1">
    <source>
        <dbReference type="SAM" id="Coils"/>
    </source>
</evidence>
<keyword evidence="1" id="KW-0175">Coiled coil</keyword>
<feature type="coiled-coil region" evidence="1">
    <location>
        <begin position="282"/>
        <end position="330"/>
    </location>
</feature>
<dbReference type="PANTHER" id="PTHR47510">
    <property type="entry name" value="REVERSE TRANSCRIPTASE DOMAIN-CONTAINING PROTEIN"/>
    <property type="match status" value="1"/>
</dbReference>
<organism evidence="2 3">
    <name type="scientific">Haemaphysalis longicornis</name>
    <name type="common">Bush tick</name>
    <dbReference type="NCBI Taxonomy" id="44386"/>
    <lineage>
        <taxon>Eukaryota</taxon>
        <taxon>Metazoa</taxon>
        <taxon>Ecdysozoa</taxon>
        <taxon>Arthropoda</taxon>
        <taxon>Chelicerata</taxon>
        <taxon>Arachnida</taxon>
        <taxon>Acari</taxon>
        <taxon>Parasitiformes</taxon>
        <taxon>Ixodida</taxon>
        <taxon>Ixodoidea</taxon>
        <taxon>Ixodidae</taxon>
        <taxon>Haemaphysalinae</taxon>
        <taxon>Haemaphysalis</taxon>
    </lineage>
</organism>
<dbReference type="AlphaFoldDB" id="A0A9J6F6K5"/>
<evidence type="ECO:0000313" key="2">
    <source>
        <dbReference type="EMBL" id="KAH9359582.1"/>
    </source>
</evidence>
<dbReference type="EMBL" id="JABSTR010000001">
    <property type="protein sequence ID" value="KAH9359582.1"/>
    <property type="molecule type" value="Genomic_DNA"/>
</dbReference>
<evidence type="ECO:0000313" key="3">
    <source>
        <dbReference type="Proteomes" id="UP000821853"/>
    </source>
</evidence>
<dbReference type="Proteomes" id="UP000821853">
    <property type="component" value="Chromosome 1"/>
</dbReference>
<name>A0A9J6F6K5_HAELO</name>
<dbReference type="VEuPathDB" id="VectorBase:HLOH_063898"/>
<comment type="caution">
    <text evidence="2">The sequence shown here is derived from an EMBL/GenBank/DDBJ whole genome shotgun (WGS) entry which is preliminary data.</text>
</comment>
<sequence>MVCLTLQTKPVPVIKNKECRIPVFSRASDVDVLDALEDSFSSFASFCESDEYSVDYIWRYFKNIVFTAINSFVPFKRKVVRNSNPWVNRAIIRLSRKLQKARKKCKRNPTACNTDKLSSLRLDLKETIKKAKEYYQRFTLKSYLVSSPGKFWRHFSAKKKSIPSIMVDNVVVNEKTEICEALNRYFCLVFTSDNGIMPDFVPCVGAPPIDDVYIRVAVATVRSKPDIGTTWLCATCKGAKLRSGQKSGKSNQEKGVDISDKLAVMNRRITALLPLVSQMNELMTIKETVRNIETAVENLSANYDTLLLTVDSQTKDIADLKARVEKVECSAPTQELIQVKKELNNLEQ</sequence>